<dbReference type="Proteomes" id="UP000887159">
    <property type="component" value="Unassembled WGS sequence"/>
</dbReference>
<keyword evidence="2" id="KW-1185">Reference proteome</keyword>
<reference evidence="1" key="1">
    <citation type="submission" date="2020-08" db="EMBL/GenBank/DDBJ databases">
        <title>Multicomponent nature underlies the extraordinary mechanical properties of spider dragline silk.</title>
        <authorList>
            <person name="Kono N."/>
            <person name="Nakamura H."/>
            <person name="Mori M."/>
            <person name="Yoshida Y."/>
            <person name="Ohtoshi R."/>
            <person name="Malay A.D."/>
            <person name="Moran D.A.P."/>
            <person name="Tomita M."/>
            <person name="Numata K."/>
            <person name="Arakawa K."/>
        </authorList>
    </citation>
    <scope>NUCLEOTIDE SEQUENCE</scope>
</reference>
<accession>A0A8X6SDU1</accession>
<protein>
    <submittedName>
        <fullName evidence="1">Transposable element Tc1 transposase</fullName>
    </submittedName>
</protein>
<gene>
    <name evidence="1" type="ORF">TNCV_2206241</name>
</gene>
<dbReference type="GO" id="GO:0003676">
    <property type="term" value="F:nucleic acid binding"/>
    <property type="evidence" value="ECO:0007669"/>
    <property type="project" value="InterPro"/>
</dbReference>
<sequence length="170" mass="19799">MLTCLYRQDLAKFPLNRHYNRCLARSGCNHADWGCVVFCDESRFQLCPDDHRRGIWRRPVQRTDPAFTIAHDTIPQPEVMVWVVISFDSRTPLGVIRGTLTAQRYVDDILRTVLLPYLLQYPGLIFSKIMPDHIRHTLYYELSYSLSNISLTSQIAIYLSNRACLGYEDK</sequence>
<dbReference type="EMBL" id="BMAU01021250">
    <property type="protein sequence ID" value="GFY05178.1"/>
    <property type="molecule type" value="Genomic_DNA"/>
</dbReference>
<dbReference type="AlphaFoldDB" id="A0A8X6SDU1"/>
<evidence type="ECO:0000313" key="2">
    <source>
        <dbReference type="Proteomes" id="UP000887159"/>
    </source>
</evidence>
<evidence type="ECO:0000313" key="1">
    <source>
        <dbReference type="EMBL" id="GFY05178.1"/>
    </source>
</evidence>
<dbReference type="InterPro" id="IPR036397">
    <property type="entry name" value="RNaseH_sf"/>
</dbReference>
<name>A0A8X6SDU1_TRICX</name>
<comment type="caution">
    <text evidence="1">The sequence shown here is derived from an EMBL/GenBank/DDBJ whole genome shotgun (WGS) entry which is preliminary data.</text>
</comment>
<proteinExistence type="predicted"/>
<dbReference type="Gene3D" id="3.30.420.10">
    <property type="entry name" value="Ribonuclease H-like superfamily/Ribonuclease H"/>
    <property type="match status" value="1"/>
</dbReference>
<organism evidence="1 2">
    <name type="scientific">Trichonephila clavipes</name>
    <name type="common">Golden silk orbweaver</name>
    <name type="synonym">Nephila clavipes</name>
    <dbReference type="NCBI Taxonomy" id="2585209"/>
    <lineage>
        <taxon>Eukaryota</taxon>
        <taxon>Metazoa</taxon>
        <taxon>Ecdysozoa</taxon>
        <taxon>Arthropoda</taxon>
        <taxon>Chelicerata</taxon>
        <taxon>Arachnida</taxon>
        <taxon>Araneae</taxon>
        <taxon>Araneomorphae</taxon>
        <taxon>Entelegynae</taxon>
        <taxon>Araneoidea</taxon>
        <taxon>Nephilidae</taxon>
        <taxon>Trichonephila</taxon>
    </lineage>
</organism>